<organism evidence="2 3">
    <name type="scientific">Mucilaginibacter yixingensis</name>
    <dbReference type="NCBI Taxonomy" id="1295612"/>
    <lineage>
        <taxon>Bacteria</taxon>
        <taxon>Pseudomonadati</taxon>
        <taxon>Bacteroidota</taxon>
        <taxon>Sphingobacteriia</taxon>
        <taxon>Sphingobacteriales</taxon>
        <taxon>Sphingobacteriaceae</taxon>
        <taxon>Mucilaginibacter</taxon>
    </lineage>
</organism>
<dbReference type="SUPFAM" id="SSF75005">
    <property type="entry name" value="Arabinanase/levansucrase/invertase"/>
    <property type="match status" value="1"/>
</dbReference>
<dbReference type="RefSeq" id="WP_107828635.1">
    <property type="nucleotide sequence ID" value="NZ_CP160205.1"/>
</dbReference>
<gene>
    <name evidence="2" type="ORF">C8P68_104163</name>
</gene>
<feature type="domain" description="Glucosamine inositolphosphorylceramide transferase 1 N-terminal" evidence="1">
    <location>
        <begin position="48"/>
        <end position="248"/>
    </location>
</feature>
<dbReference type="EMBL" id="QAOQ01000004">
    <property type="protein sequence ID" value="PTQ96677.1"/>
    <property type="molecule type" value="Genomic_DNA"/>
</dbReference>
<dbReference type="InterPro" id="IPR023296">
    <property type="entry name" value="Glyco_hydro_beta-prop_sf"/>
</dbReference>
<name>A0A2T5J9E4_9SPHI</name>
<sequence>MSFFSSLSRFIRKLFVIDKWNIGYVHQSAKSFIEAGRIIGTVHWLKETKADYAADPFATVINNKLCLYYEELSFWTGKGKIMVTDGFSLAKKRLVKGLPNGKIHLSFPCLFNHAGVTYCVPETADANEVALYRIDNTNSENFIKERVLIEGAAFVDSSLLFYKNKYWLFTSKAGHNNQLYIYYADSLDAPFTAHAKNPISVHKYIGRAAGCLFVVGEQLYRPSQNPEKNYGGSVVISEVVDLDEKCFRFETVIEVTPELHYPRGLHTINFTGDLMIIDGKRSVFSLLNPFKKLAKKLQTQRS</sequence>
<keyword evidence="3" id="KW-1185">Reference proteome</keyword>
<dbReference type="Pfam" id="PF24793">
    <property type="entry name" value="GINT1_N"/>
    <property type="match status" value="1"/>
</dbReference>
<proteinExistence type="predicted"/>
<reference evidence="2 3" key="1">
    <citation type="submission" date="2018-04" db="EMBL/GenBank/DDBJ databases">
        <title>Genomic Encyclopedia of Archaeal and Bacterial Type Strains, Phase II (KMG-II): from individual species to whole genera.</title>
        <authorList>
            <person name="Goeker M."/>
        </authorList>
    </citation>
    <scope>NUCLEOTIDE SEQUENCE [LARGE SCALE GENOMIC DNA]</scope>
    <source>
        <strain evidence="2 3">DSM 26809</strain>
    </source>
</reference>
<dbReference type="Gene3D" id="2.115.10.20">
    <property type="entry name" value="Glycosyl hydrolase domain, family 43"/>
    <property type="match status" value="1"/>
</dbReference>
<evidence type="ECO:0000259" key="1">
    <source>
        <dbReference type="Pfam" id="PF24793"/>
    </source>
</evidence>
<accession>A0A2T5J9E4</accession>
<dbReference type="Proteomes" id="UP000244168">
    <property type="component" value="Unassembled WGS sequence"/>
</dbReference>
<comment type="caution">
    <text evidence="2">The sequence shown here is derived from an EMBL/GenBank/DDBJ whole genome shotgun (WGS) entry which is preliminary data.</text>
</comment>
<dbReference type="OrthoDB" id="3771157at2"/>
<protein>
    <recommendedName>
        <fullName evidence="1">Glucosamine inositolphosphorylceramide transferase 1 N-terminal domain-containing protein</fullName>
    </recommendedName>
</protein>
<dbReference type="AlphaFoldDB" id="A0A2T5J9E4"/>
<evidence type="ECO:0000313" key="2">
    <source>
        <dbReference type="EMBL" id="PTQ96677.1"/>
    </source>
</evidence>
<evidence type="ECO:0000313" key="3">
    <source>
        <dbReference type="Proteomes" id="UP000244168"/>
    </source>
</evidence>
<dbReference type="InterPro" id="IPR056442">
    <property type="entry name" value="GINT1_N"/>
</dbReference>